<comment type="caution">
    <text evidence="7">The sequence shown here is derived from an EMBL/GenBank/DDBJ whole genome shotgun (WGS) entry which is preliminary data.</text>
</comment>
<dbReference type="SUPFAM" id="SSF161098">
    <property type="entry name" value="MetI-like"/>
    <property type="match status" value="1"/>
</dbReference>
<evidence type="ECO:0000256" key="4">
    <source>
        <dbReference type="ARBA" id="ARBA00023136"/>
    </source>
</evidence>
<feature type="transmembrane region" description="Helical" evidence="5">
    <location>
        <begin position="88"/>
        <end position="115"/>
    </location>
</feature>
<feature type="transmembrane region" description="Helical" evidence="5">
    <location>
        <begin position="7"/>
        <end position="27"/>
    </location>
</feature>
<feature type="transmembrane region" description="Helical" evidence="5">
    <location>
        <begin position="239"/>
        <end position="259"/>
    </location>
</feature>
<comment type="similarity">
    <text evidence="5">Belongs to the binding-protein-dependent transport system permease family.</text>
</comment>
<dbReference type="PANTHER" id="PTHR43759">
    <property type="entry name" value="TREHALOSE TRANSPORT SYSTEM PERMEASE PROTEIN SUGA"/>
    <property type="match status" value="1"/>
</dbReference>
<organism evidence="7 8">
    <name type="scientific">Ferroplasma acidiphilum</name>
    <dbReference type="NCBI Taxonomy" id="74969"/>
    <lineage>
        <taxon>Archaea</taxon>
        <taxon>Methanobacteriati</taxon>
        <taxon>Thermoplasmatota</taxon>
        <taxon>Thermoplasmata</taxon>
        <taxon>Thermoplasmatales</taxon>
        <taxon>Ferroplasmaceae</taxon>
        <taxon>Ferroplasma</taxon>
    </lineage>
</organism>
<evidence type="ECO:0000256" key="3">
    <source>
        <dbReference type="ARBA" id="ARBA00022989"/>
    </source>
</evidence>
<keyword evidence="2 5" id="KW-0812">Transmembrane</keyword>
<dbReference type="AlphaFoldDB" id="A0A7K4FN83"/>
<reference evidence="7 8" key="1">
    <citation type="submission" date="2020-05" db="EMBL/GenBank/DDBJ databases">
        <authorList>
            <person name="Zhang R."/>
        </authorList>
    </citation>
    <scope>NUCLEOTIDE SEQUENCE [LARGE SCALE GENOMIC DNA]</scope>
    <source>
        <strain evidence="7 8">DSM 28986</strain>
    </source>
</reference>
<comment type="subcellular location">
    <subcellularLocation>
        <location evidence="5">Cell membrane</location>
        <topology evidence="5">Multi-pass membrane protein</topology>
    </subcellularLocation>
    <subcellularLocation>
        <location evidence="1">Membrane</location>
        <topology evidence="1">Multi-pass membrane protein</topology>
    </subcellularLocation>
</comment>
<evidence type="ECO:0000259" key="6">
    <source>
        <dbReference type="PROSITE" id="PS50928"/>
    </source>
</evidence>
<dbReference type="GO" id="GO:0005886">
    <property type="term" value="C:plasma membrane"/>
    <property type="evidence" value="ECO:0007669"/>
    <property type="project" value="UniProtKB-SubCell"/>
</dbReference>
<accession>A0A7K4FN83</accession>
<protein>
    <submittedName>
        <fullName evidence="7">Sugar ABC transporter permease</fullName>
    </submittedName>
</protein>
<keyword evidence="4 5" id="KW-0472">Membrane</keyword>
<feature type="transmembrane region" description="Helical" evidence="5">
    <location>
        <begin position="206"/>
        <end position="227"/>
    </location>
</feature>
<keyword evidence="3 5" id="KW-1133">Transmembrane helix</keyword>
<dbReference type="Gene3D" id="1.10.3720.10">
    <property type="entry name" value="MetI-like"/>
    <property type="match status" value="1"/>
</dbReference>
<dbReference type="PROSITE" id="PS50928">
    <property type="entry name" value="ABC_TM1"/>
    <property type="match status" value="1"/>
</dbReference>
<dbReference type="InterPro" id="IPR000515">
    <property type="entry name" value="MetI-like"/>
</dbReference>
<dbReference type="Pfam" id="PF00528">
    <property type="entry name" value="BPD_transp_1"/>
    <property type="match status" value="1"/>
</dbReference>
<evidence type="ECO:0000313" key="8">
    <source>
        <dbReference type="Proteomes" id="UP000546917"/>
    </source>
</evidence>
<feature type="transmembrane region" description="Helical" evidence="5">
    <location>
        <begin position="182"/>
        <end position="200"/>
    </location>
</feature>
<keyword evidence="5" id="KW-0813">Transport</keyword>
<dbReference type="InterPro" id="IPR035906">
    <property type="entry name" value="MetI-like_sf"/>
</dbReference>
<feature type="domain" description="ABC transmembrane type-1" evidence="6">
    <location>
        <begin position="50"/>
        <end position="260"/>
    </location>
</feature>
<sequence length="269" mass="29206">MLFVLPALIYIIALSFFPAASVIFLSFKTPKDTYSLGNYYAIKGSLLKATFDTVIVSFGALLIQLFFAILIANILIKSLKGNKIFSTIFIIPYGISTVVSAFIFSLIFASVGGFANSTLHSLGLASIDWYKTQYSSMGIVMFADFWKNTPLVALILLGGLSSMNPAMLEAASIDGAGPVRRFIHITLPNLAPFIAIALLIRGVSEFNIFALPLVLIGYHPALINTLVYEYFTSISSVDYSYAAATILFVIIVAFAILVIKLGGTSNYEK</sequence>
<dbReference type="CDD" id="cd06261">
    <property type="entry name" value="TM_PBP2"/>
    <property type="match status" value="1"/>
</dbReference>
<feature type="transmembrane region" description="Helical" evidence="5">
    <location>
        <begin position="54"/>
        <end position="76"/>
    </location>
</feature>
<dbReference type="GO" id="GO:0055085">
    <property type="term" value="P:transmembrane transport"/>
    <property type="evidence" value="ECO:0007669"/>
    <property type="project" value="InterPro"/>
</dbReference>
<dbReference type="PANTHER" id="PTHR43759:SF1">
    <property type="entry name" value="GLUCOSE IMPORT SYSTEM PERMEASE PROTEIN GLCT"/>
    <property type="match status" value="1"/>
</dbReference>
<evidence type="ECO:0000256" key="1">
    <source>
        <dbReference type="ARBA" id="ARBA00004141"/>
    </source>
</evidence>
<dbReference type="EMBL" id="JABGBP010000203">
    <property type="protein sequence ID" value="NOL60385.1"/>
    <property type="molecule type" value="Genomic_DNA"/>
</dbReference>
<dbReference type="Proteomes" id="UP000546917">
    <property type="component" value="Unassembled WGS sequence"/>
</dbReference>
<evidence type="ECO:0000256" key="5">
    <source>
        <dbReference type="RuleBase" id="RU363032"/>
    </source>
</evidence>
<evidence type="ECO:0000313" key="7">
    <source>
        <dbReference type="EMBL" id="NOL60385.1"/>
    </source>
</evidence>
<proteinExistence type="inferred from homology"/>
<evidence type="ECO:0000256" key="2">
    <source>
        <dbReference type="ARBA" id="ARBA00022692"/>
    </source>
</evidence>
<name>A0A7K4FN83_9ARCH</name>
<dbReference type="InterPro" id="IPR052730">
    <property type="entry name" value="Sugar_ABC_transporter"/>
</dbReference>
<gene>
    <name evidence="7" type="ORF">HLB00_06005</name>
</gene>